<sequence length="1062" mass="117596">VSLMTVMYVYSKLGAAEVWTSRQALQDLYQKMLVTDLEYALDKKVEQDLWNHAFKNQITTLQSQAKNRANPNRSEVQANLSLFLEAASGFYTQLLQELCTVFNVDLPCRVKSSQLGIISNKQSGTGAIVTPQPSSCSYICQHCLVHLGDIARYRNQTSQAESYYRHAAQLVPSNGQPYNQLAILASSKGDHLTTIFYYCRSIAVKFPFPAASTNLQKALSKALESRDEVKTKWSVSDFIRAFIKFHGHVYLSKSLDKLDALREKLEEQFQRLILQKAFSSQQLVHITVINLFELHHLRDLTADSSEQSYSSEQQISWFQLLGLFMSFLGVMCSRALLNKNRGEEIMGECPLPAIKVSLDWLKLRPSVFHEAAVDKRQYVWPWLVSILNSFQPKEDDVSSMPLPEEFELQGFLALRPALRTLDFTKGHQGILVDRDGLPLHTRHQRLVSLGKWVADNQPRLIQCRVSEDGLLVFITDIPEQAIEEPQEKEAPVLQESSNGEQTANDGGNSGLKSVLSAGKTQSSWPDGSDRPVVTFKENIKPREQSREPTRNHHLKDSGKERRDFSKGNGAAGKGELKRDGKRKSELKKAAHEKSNDAGKQVKAQTELRKTPVSEAKKTPVTQTQTTCSSQFIPIHHPGAFPPLPSRPGFPPSAYVIPPPVAFPGLQVNPGFTFSTGVSVPGPFLQPGVHTQAGAQAGKQSHIPYSQQRPSGPGPGQGPGSSGPSQGQQPQPPSQQYMQVQDQPAQMWSQAQAALQKISPMQMSMKQPQQQQAFYMAAQDPLKLYEHQLQPQQQLSNMDKKMKYPNVKMQDFYWEPSYRIGDGLAVMADRMKRPPPGGICPEQDPSSGPRGPPFEVSSSQLIQVDNCCPCVQEYNQNSIFSQAYGKNLPPSSKPDAPMMHQEPSLYSLFEGTPWSPSLPASSDHSTPASQSPHSSNPSSLPSSPPTHNHGAMPFSNFGPIGTPDSRDRRVVDRWKADKTGAVSGFGLDYLPVAASSAASDTSWHQAGPTGSSWTNQESPMEESSSTSIWSSSMMQPGPSALEQLLLQQKQKQQRGHGAMNPPH</sequence>
<feature type="region of interest" description="Disordered" evidence="4">
    <location>
        <begin position="483"/>
        <end position="629"/>
    </location>
</feature>
<feature type="compositionally biased region" description="Low complexity" evidence="4">
    <location>
        <begin position="926"/>
        <end position="940"/>
    </location>
</feature>
<feature type="region of interest" description="Disordered" evidence="4">
    <location>
        <begin position="908"/>
        <end position="971"/>
    </location>
</feature>
<dbReference type="Pfam" id="PF10374">
    <property type="entry name" value="EST1"/>
    <property type="match status" value="1"/>
</dbReference>
<dbReference type="InterPro" id="IPR011990">
    <property type="entry name" value="TPR-like_helical_dom_sf"/>
</dbReference>
<feature type="region of interest" description="Disordered" evidence="4">
    <location>
        <begin position="995"/>
        <end position="1062"/>
    </location>
</feature>
<dbReference type="GO" id="GO:0042162">
    <property type="term" value="F:telomeric DNA binding"/>
    <property type="evidence" value="ECO:0007669"/>
    <property type="project" value="TreeGrafter"/>
</dbReference>
<dbReference type="Pfam" id="PF10373">
    <property type="entry name" value="EST1_DNA_bind"/>
    <property type="match status" value="1"/>
</dbReference>
<keyword evidence="3" id="KW-0175">Coiled coil</keyword>
<evidence type="ECO:0000256" key="4">
    <source>
        <dbReference type="SAM" id="MobiDB-lite"/>
    </source>
</evidence>
<name>A0A671U215_SPAAU</name>
<evidence type="ECO:0000259" key="6">
    <source>
        <dbReference type="Pfam" id="PF10374"/>
    </source>
</evidence>
<evidence type="ECO:0000313" key="8">
    <source>
        <dbReference type="Proteomes" id="UP000472265"/>
    </source>
</evidence>
<comment type="subcellular location">
    <subcellularLocation>
        <location evidence="2">Nucleus</location>
    </subcellularLocation>
</comment>
<dbReference type="AlphaFoldDB" id="A0A671U215"/>
<dbReference type="SUPFAM" id="SSF48452">
    <property type="entry name" value="TPR-like"/>
    <property type="match status" value="1"/>
</dbReference>
<dbReference type="Gene3D" id="1.25.40.10">
    <property type="entry name" value="Tetratricopeptide repeat domain"/>
    <property type="match status" value="1"/>
</dbReference>
<dbReference type="PANTHER" id="PTHR15696">
    <property type="entry name" value="SMG-7 SUPPRESSOR WITH MORPHOLOGICAL EFFECT ON GENITALIA PROTEIN 7"/>
    <property type="match status" value="1"/>
</dbReference>
<keyword evidence="2" id="KW-0539">Nucleus</keyword>
<keyword evidence="1 2" id="KW-0866">Nonsense-mediated mRNA decay</keyword>
<feature type="coiled-coil region" evidence="3">
    <location>
        <begin position="251"/>
        <end position="282"/>
    </location>
</feature>
<dbReference type="Proteomes" id="UP000472265">
    <property type="component" value="Chromosome 21"/>
</dbReference>
<dbReference type="GO" id="GO:0005697">
    <property type="term" value="C:telomerase holoenzyme complex"/>
    <property type="evidence" value="ECO:0007669"/>
    <property type="project" value="TreeGrafter"/>
</dbReference>
<evidence type="ECO:0000256" key="1">
    <source>
        <dbReference type="ARBA" id="ARBA00023161"/>
    </source>
</evidence>
<gene>
    <name evidence="7" type="primary">SMG7</name>
    <name evidence="7" type="synonym">smg7</name>
</gene>
<protein>
    <recommendedName>
        <fullName evidence="2">Nonsense-mediated mRNA decay factor</fullName>
    </recommendedName>
</protein>
<evidence type="ECO:0000256" key="3">
    <source>
        <dbReference type="SAM" id="Coils"/>
    </source>
</evidence>
<feature type="compositionally biased region" description="Polar residues" evidence="4">
    <location>
        <begin position="995"/>
        <end position="1015"/>
    </location>
</feature>
<accession>A0A671U215</accession>
<dbReference type="GeneTree" id="ENSGT00940000158333"/>
<organism evidence="7 8">
    <name type="scientific">Sparus aurata</name>
    <name type="common">Gilthead sea bream</name>
    <dbReference type="NCBI Taxonomy" id="8175"/>
    <lineage>
        <taxon>Eukaryota</taxon>
        <taxon>Metazoa</taxon>
        <taxon>Chordata</taxon>
        <taxon>Craniata</taxon>
        <taxon>Vertebrata</taxon>
        <taxon>Euteleostomi</taxon>
        <taxon>Actinopterygii</taxon>
        <taxon>Neopterygii</taxon>
        <taxon>Teleostei</taxon>
        <taxon>Neoteleostei</taxon>
        <taxon>Acanthomorphata</taxon>
        <taxon>Eupercaria</taxon>
        <taxon>Spariformes</taxon>
        <taxon>Sparidae</taxon>
        <taxon>Sparus</taxon>
    </lineage>
</organism>
<dbReference type="GO" id="GO:0070034">
    <property type="term" value="F:telomerase RNA binding"/>
    <property type="evidence" value="ECO:0007669"/>
    <property type="project" value="TreeGrafter"/>
</dbReference>
<comment type="function">
    <text evidence="2">Plays a role in nonsense-mediated mRNA decay.</text>
</comment>
<feature type="compositionally biased region" description="Low complexity" evidence="4">
    <location>
        <begin position="1016"/>
        <end position="1033"/>
    </location>
</feature>
<feature type="region of interest" description="Disordered" evidence="4">
    <location>
        <begin position="684"/>
        <end position="744"/>
    </location>
</feature>
<evidence type="ECO:0000256" key="2">
    <source>
        <dbReference type="RuleBase" id="RU369098"/>
    </source>
</evidence>
<feature type="compositionally biased region" description="Polar residues" evidence="4">
    <location>
        <begin position="913"/>
        <end position="925"/>
    </location>
</feature>
<feature type="compositionally biased region" description="Polar residues" evidence="4">
    <location>
        <begin position="494"/>
        <end position="506"/>
    </location>
</feature>
<feature type="region of interest" description="Disordered" evidence="4">
    <location>
        <begin position="832"/>
        <end position="855"/>
    </location>
</feature>
<keyword evidence="8" id="KW-1185">Reference proteome</keyword>
<feature type="compositionally biased region" description="Basic and acidic residues" evidence="4">
    <location>
        <begin position="605"/>
        <end position="617"/>
    </location>
</feature>
<dbReference type="GO" id="GO:0000184">
    <property type="term" value="P:nuclear-transcribed mRNA catabolic process, nonsense-mediated decay"/>
    <property type="evidence" value="ECO:0007669"/>
    <property type="project" value="UniProtKB-KW"/>
</dbReference>
<proteinExistence type="predicted"/>
<feature type="compositionally biased region" description="Basic and acidic residues" evidence="4">
    <location>
        <begin position="574"/>
        <end position="596"/>
    </location>
</feature>
<dbReference type="Ensembl" id="ENSSAUT00010008226.1">
    <property type="protein sequence ID" value="ENSSAUP00010007691.1"/>
    <property type="gene ID" value="ENSSAUG00010003746.1"/>
</dbReference>
<dbReference type="InterPro" id="IPR019458">
    <property type="entry name" value="Est1-like_N"/>
</dbReference>
<dbReference type="InterPro" id="IPR045153">
    <property type="entry name" value="Est1/Ebs1-like"/>
</dbReference>
<dbReference type="InterPro" id="IPR018834">
    <property type="entry name" value="DNA/RNA-bd_Est1-type"/>
</dbReference>
<evidence type="ECO:0000313" key="7">
    <source>
        <dbReference type="Ensembl" id="ENSSAUP00010007691.1"/>
    </source>
</evidence>
<feature type="domain" description="Telomerase activating protein Est1-like N-terminal" evidence="6">
    <location>
        <begin position="44"/>
        <end position="157"/>
    </location>
</feature>
<reference evidence="7" key="3">
    <citation type="submission" date="2025-09" db="UniProtKB">
        <authorList>
            <consortium name="Ensembl"/>
        </authorList>
    </citation>
    <scope>IDENTIFICATION</scope>
</reference>
<reference evidence="7" key="1">
    <citation type="submission" date="2021-04" db="EMBL/GenBank/DDBJ databases">
        <authorList>
            <consortium name="Wellcome Sanger Institute Data Sharing"/>
        </authorList>
    </citation>
    <scope>NUCLEOTIDE SEQUENCE [LARGE SCALE GENOMIC DNA]</scope>
</reference>
<reference evidence="7" key="2">
    <citation type="submission" date="2025-08" db="UniProtKB">
        <authorList>
            <consortium name="Ensembl"/>
        </authorList>
    </citation>
    <scope>IDENTIFICATION</scope>
</reference>
<feature type="domain" description="DNA/RNA-binding" evidence="5">
    <location>
        <begin position="160"/>
        <end position="416"/>
    </location>
</feature>
<evidence type="ECO:0000259" key="5">
    <source>
        <dbReference type="Pfam" id="PF10373"/>
    </source>
</evidence>
<feature type="compositionally biased region" description="Polar residues" evidence="4">
    <location>
        <begin position="619"/>
        <end position="629"/>
    </location>
</feature>
<dbReference type="PANTHER" id="PTHR15696:SF5">
    <property type="entry name" value="NONSENSE-MEDIATED MRNA DECAY FACTOR SMG7"/>
    <property type="match status" value="1"/>
</dbReference>
<feature type="compositionally biased region" description="Basic and acidic residues" evidence="4">
    <location>
        <begin position="537"/>
        <end position="565"/>
    </location>
</feature>